<dbReference type="Gene3D" id="3.20.20.60">
    <property type="entry name" value="Phosphoenolpyruvate-binding domains"/>
    <property type="match status" value="1"/>
</dbReference>
<dbReference type="EC" id="4.1.2.52" evidence="5"/>
<gene>
    <name evidence="5" type="primary">hpcH</name>
    <name evidence="5" type="ORF">jaqu_10780</name>
</gene>
<evidence type="ECO:0000313" key="5">
    <source>
        <dbReference type="EMBL" id="KIT17346.1"/>
    </source>
</evidence>
<comment type="caution">
    <text evidence="5">The sequence shown here is derived from an EMBL/GenBank/DDBJ whole genome shotgun (WGS) entry which is preliminary data.</text>
</comment>
<reference evidence="5 6" key="1">
    <citation type="submission" date="2015-02" db="EMBL/GenBank/DDBJ databases">
        <title>Genome Sequence of Jannaschia aquimarina DSM28248, a member of the Roseobacter clade.</title>
        <authorList>
            <person name="Voget S."/>
            <person name="Daniel R."/>
        </authorList>
    </citation>
    <scope>NUCLEOTIDE SEQUENCE [LARGE SCALE GENOMIC DNA]</scope>
    <source>
        <strain evidence="5 6">GSW-M26</strain>
    </source>
</reference>
<name>A0A0D1EK21_9RHOB</name>
<comment type="similarity">
    <text evidence="1">Belongs to the HpcH/HpaI aldolase family.</text>
</comment>
<dbReference type="Proteomes" id="UP000032232">
    <property type="component" value="Unassembled WGS sequence"/>
</dbReference>
<dbReference type="AlphaFoldDB" id="A0A0D1EK21"/>
<dbReference type="EMBL" id="JYFE01000020">
    <property type="protein sequence ID" value="KIT17346.1"/>
    <property type="molecule type" value="Genomic_DNA"/>
</dbReference>
<dbReference type="InterPro" id="IPR040442">
    <property type="entry name" value="Pyrv_kinase-like_dom_sf"/>
</dbReference>
<dbReference type="GO" id="GO:0005737">
    <property type="term" value="C:cytoplasm"/>
    <property type="evidence" value="ECO:0007669"/>
    <property type="project" value="TreeGrafter"/>
</dbReference>
<evidence type="ECO:0000256" key="3">
    <source>
        <dbReference type="ARBA" id="ARBA00023239"/>
    </source>
</evidence>
<keyword evidence="2" id="KW-0479">Metal-binding</keyword>
<dbReference type="RefSeq" id="WP_043917906.1">
    <property type="nucleotide sequence ID" value="NZ_FZPF01000007.1"/>
</dbReference>
<keyword evidence="3 5" id="KW-0456">Lyase</keyword>
<dbReference type="STRING" id="935700.jaqu_10780"/>
<evidence type="ECO:0000256" key="1">
    <source>
        <dbReference type="ARBA" id="ARBA00005568"/>
    </source>
</evidence>
<evidence type="ECO:0000259" key="4">
    <source>
        <dbReference type="Pfam" id="PF03328"/>
    </source>
</evidence>
<dbReference type="Pfam" id="PF03328">
    <property type="entry name" value="HpcH_HpaI"/>
    <property type="match status" value="1"/>
</dbReference>
<evidence type="ECO:0000313" key="6">
    <source>
        <dbReference type="Proteomes" id="UP000032232"/>
    </source>
</evidence>
<organism evidence="5 6">
    <name type="scientific">Jannaschia aquimarina</name>
    <dbReference type="NCBI Taxonomy" id="935700"/>
    <lineage>
        <taxon>Bacteria</taxon>
        <taxon>Pseudomonadati</taxon>
        <taxon>Pseudomonadota</taxon>
        <taxon>Alphaproteobacteria</taxon>
        <taxon>Rhodobacterales</taxon>
        <taxon>Roseobacteraceae</taxon>
        <taxon>Jannaschia</taxon>
    </lineage>
</organism>
<sequence length="239" mass="24705">MSLKSRVLAREPLTGLWQVLPGPVAAEIAARAGFDFLVLDGEHGPWDPSDLRARLIAVPDAIVRVPANDPVWIKQALDLGAMTVLVPMVHDAEGARAAVAAARYPPDGIRGHGAFVSRASAYGQNAGYVTRANEAVGVWVQAESRPALSDLEAICGVEGVDCVFIGPADLAADMGLTPDAPEVLTAIEDAIGRIVATGTACGAFGDPALYPRWRELGATILSAGVDGSVLAAALARLAP</sequence>
<dbReference type="PANTHER" id="PTHR30502:SF0">
    <property type="entry name" value="PHOSPHOENOLPYRUVATE CARBOXYLASE FAMILY PROTEIN"/>
    <property type="match status" value="1"/>
</dbReference>
<dbReference type="GO" id="GO:0016832">
    <property type="term" value="F:aldehyde-lyase activity"/>
    <property type="evidence" value="ECO:0007669"/>
    <property type="project" value="TreeGrafter"/>
</dbReference>
<protein>
    <submittedName>
        <fullName evidence="5">HpcH protein</fullName>
        <ecNumber evidence="5">4.1.2.52</ecNumber>
    </submittedName>
</protein>
<evidence type="ECO:0000256" key="2">
    <source>
        <dbReference type="ARBA" id="ARBA00022723"/>
    </source>
</evidence>
<feature type="domain" description="HpcH/HpaI aldolase/citrate lyase" evidence="4">
    <location>
        <begin position="14"/>
        <end position="231"/>
    </location>
</feature>
<dbReference type="InterPro" id="IPR050251">
    <property type="entry name" value="HpcH-HpaI_aldolase"/>
</dbReference>
<dbReference type="GO" id="GO:0046872">
    <property type="term" value="F:metal ion binding"/>
    <property type="evidence" value="ECO:0007669"/>
    <property type="project" value="UniProtKB-KW"/>
</dbReference>
<accession>A0A0D1EK21</accession>
<dbReference type="InterPro" id="IPR005000">
    <property type="entry name" value="Aldolase/citrate-lyase_domain"/>
</dbReference>
<keyword evidence="6" id="KW-1185">Reference proteome</keyword>
<dbReference type="InterPro" id="IPR015813">
    <property type="entry name" value="Pyrv/PenolPyrv_kinase-like_dom"/>
</dbReference>
<dbReference type="OrthoDB" id="9802624at2"/>
<dbReference type="SUPFAM" id="SSF51621">
    <property type="entry name" value="Phosphoenolpyruvate/pyruvate domain"/>
    <property type="match status" value="1"/>
</dbReference>
<dbReference type="PANTHER" id="PTHR30502">
    <property type="entry name" value="2-KETO-3-DEOXY-L-RHAMNONATE ALDOLASE"/>
    <property type="match status" value="1"/>
</dbReference>
<dbReference type="PATRIC" id="fig|935700.4.peg.1124"/>
<proteinExistence type="inferred from homology"/>